<dbReference type="Proteomes" id="UP000240586">
    <property type="component" value="Segment"/>
</dbReference>
<protein>
    <recommendedName>
        <fullName evidence="1">DUF7352 domain-containing protein</fullName>
    </recommendedName>
</protein>
<sequence length="124" mass="14218">MTDNHTIWKFTILVEDEVEIAIRHGKFVRWLPHGDAVLRHQQIDGLQIDEHVIELWAVVEPHPGVVERRTVHVRGTGHPLGHVGEHIATLRDGIFVWHVFDQVPPTPRRLGKPDPRDVNPLASR</sequence>
<dbReference type="EMBL" id="MF919542">
    <property type="protein sequence ID" value="ATS93153.1"/>
    <property type="molecule type" value="Genomic_DNA"/>
</dbReference>
<feature type="domain" description="DUF7352" evidence="1">
    <location>
        <begin position="5"/>
        <end position="105"/>
    </location>
</feature>
<dbReference type="Pfam" id="PF24043">
    <property type="entry name" value="DUF7352"/>
    <property type="match status" value="1"/>
</dbReference>
<name>A0A2D2W4X8_9CAUD</name>
<dbReference type="InterPro" id="IPR055776">
    <property type="entry name" value="DUF7352"/>
</dbReference>
<gene>
    <name evidence="2" type="ORF">SEA_PATIO_72</name>
</gene>
<evidence type="ECO:0000313" key="3">
    <source>
        <dbReference type="Proteomes" id="UP000240586"/>
    </source>
</evidence>
<keyword evidence="3" id="KW-1185">Reference proteome</keyword>
<reference evidence="2 3" key="1">
    <citation type="submission" date="2017-09" db="EMBL/GenBank/DDBJ databases">
        <authorList>
            <person name="Choi Z."/>
            <person name="Grubb S."/>
            <person name="Kuchan S."/>
            <person name="Pennathur K."/>
            <person name="Roskowski K."/>
            <person name="Garlena R.A."/>
            <person name="Russell D.A."/>
            <person name="Pope W.H."/>
            <person name="Jacobs-Sera D."/>
            <person name="Hatfull G.F."/>
        </authorList>
    </citation>
    <scope>NUCLEOTIDE SEQUENCE [LARGE SCALE GENOMIC DNA]</scope>
</reference>
<organism evidence="2 3">
    <name type="scientific">Gordonia phage Patio</name>
    <dbReference type="NCBI Taxonomy" id="2041515"/>
    <lineage>
        <taxon>Viruses</taxon>
        <taxon>Duplodnaviria</taxon>
        <taxon>Heunggongvirae</taxon>
        <taxon>Uroviricota</taxon>
        <taxon>Caudoviricetes</taxon>
        <taxon>Zierdtviridae</taxon>
        <taxon>Emilbogenvirinae</taxon>
        <taxon>Skysandvirus</taxon>
        <taxon>Skysandvirus patio</taxon>
    </lineage>
</organism>
<evidence type="ECO:0000259" key="1">
    <source>
        <dbReference type="Pfam" id="PF24043"/>
    </source>
</evidence>
<accession>A0A2D2W4X8</accession>
<proteinExistence type="predicted"/>
<evidence type="ECO:0000313" key="2">
    <source>
        <dbReference type="EMBL" id="ATS93153.1"/>
    </source>
</evidence>